<evidence type="ECO:0000313" key="8">
    <source>
        <dbReference type="Proteomes" id="UP000240739"/>
    </source>
</evidence>
<organism evidence="7 8">
    <name type="scientific">Paraconexibacter algicola</name>
    <dbReference type="NCBI Taxonomy" id="2133960"/>
    <lineage>
        <taxon>Bacteria</taxon>
        <taxon>Bacillati</taxon>
        <taxon>Actinomycetota</taxon>
        <taxon>Thermoleophilia</taxon>
        <taxon>Solirubrobacterales</taxon>
        <taxon>Paraconexibacteraceae</taxon>
        <taxon>Paraconexibacter</taxon>
    </lineage>
</organism>
<evidence type="ECO:0008006" key="9">
    <source>
        <dbReference type="Google" id="ProtNLM"/>
    </source>
</evidence>
<dbReference type="AlphaFoldDB" id="A0A2T4UHJ3"/>
<keyword evidence="5 6" id="KW-0472">Membrane</keyword>
<keyword evidence="4 6" id="KW-1133">Transmembrane helix</keyword>
<dbReference type="RefSeq" id="WP_107567124.1">
    <property type="nucleotide sequence ID" value="NZ_PYYB01000001.1"/>
</dbReference>
<evidence type="ECO:0000256" key="4">
    <source>
        <dbReference type="ARBA" id="ARBA00022989"/>
    </source>
</evidence>
<feature type="transmembrane region" description="Helical" evidence="6">
    <location>
        <begin position="6"/>
        <end position="29"/>
    </location>
</feature>
<dbReference type="OrthoDB" id="5241646at2"/>
<feature type="transmembrane region" description="Helical" evidence="6">
    <location>
        <begin position="49"/>
        <end position="69"/>
    </location>
</feature>
<feature type="transmembrane region" description="Helical" evidence="6">
    <location>
        <begin position="114"/>
        <end position="134"/>
    </location>
</feature>
<evidence type="ECO:0000256" key="2">
    <source>
        <dbReference type="ARBA" id="ARBA00022475"/>
    </source>
</evidence>
<evidence type="ECO:0000256" key="1">
    <source>
        <dbReference type="ARBA" id="ARBA00004651"/>
    </source>
</evidence>
<reference evidence="7 8" key="1">
    <citation type="submission" date="2018-03" db="EMBL/GenBank/DDBJ databases">
        <title>Aquarubrobacter algicola gen. nov., sp. nov., a novel actinobacterium isolated from shallow eutrophic lake during the end of cyanobacterial harmful algal blooms.</title>
        <authorList>
            <person name="Chun S.J."/>
        </authorList>
    </citation>
    <scope>NUCLEOTIDE SEQUENCE [LARGE SCALE GENOMIC DNA]</scope>
    <source>
        <strain evidence="7 8">Seoho-28</strain>
    </source>
</reference>
<evidence type="ECO:0000256" key="5">
    <source>
        <dbReference type="ARBA" id="ARBA00023136"/>
    </source>
</evidence>
<comment type="caution">
    <text evidence="7">The sequence shown here is derived from an EMBL/GenBank/DDBJ whole genome shotgun (WGS) entry which is preliminary data.</text>
</comment>
<gene>
    <name evidence="7" type="ORF">C7Y72_02995</name>
</gene>
<keyword evidence="3 6" id="KW-0812">Transmembrane</keyword>
<evidence type="ECO:0000313" key="7">
    <source>
        <dbReference type="EMBL" id="PTL58687.1"/>
    </source>
</evidence>
<dbReference type="InterPro" id="IPR019108">
    <property type="entry name" value="Caa3_assmbl_CtaG-rel"/>
</dbReference>
<evidence type="ECO:0000256" key="6">
    <source>
        <dbReference type="SAM" id="Phobius"/>
    </source>
</evidence>
<feature type="transmembrane region" description="Helical" evidence="6">
    <location>
        <begin position="179"/>
        <end position="207"/>
    </location>
</feature>
<feature type="transmembrane region" description="Helical" evidence="6">
    <location>
        <begin position="227"/>
        <end position="247"/>
    </location>
</feature>
<feature type="transmembrane region" description="Helical" evidence="6">
    <location>
        <begin position="146"/>
        <end position="167"/>
    </location>
</feature>
<name>A0A2T4UHJ3_9ACTN</name>
<keyword evidence="2" id="KW-1003">Cell membrane</keyword>
<dbReference type="Proteomes" id="UP000240739">
    <property type="component" value="Unassembled WGS sequence"/>
</dbReference>
<keyword evidence="8" id="KW-1185">Reference proteome</keyword>
<sequence>MTAVLAHVGGVQLAPLQLLPQLVVAVLYLRRCATLAGTPRAVPGWRQGCFLGGLGLIAVALTSPLGHMADEVFWAHMAEHLLMADLGALLLVLGLTGPLLAPVLRIRAFDRLRIVTHPVVAVVLWAANLALWHVPVVHEAALDSEVVHAVQHLTFVSLGAAVWMPLFGPLPRPTWFTNAWALGYVLMVRMVGAVLANVFLFGGGAFYDGYTPGVFDLSREADQVTAGTVMMVEESILTICLFAVLFLRTARQSEEQQLLLEHAAARGVTLDPARARRAVAAGRGEELRARIDDRAAGA</sequence>
<accession>A0A2T4UHJ3</accession>
<comment type="subcellular location">
    <subcellularLocation>
        <location evidence="1">Cell membrane</location>
        <topology evidence="1">Multi-pass membrane protein</topology>
    </subcellularLocation>
</comment>
<evidence type="ECO:0000256" key="3">
    <source>
        <dbReference type="ARBA" id="ARBA00022692"/>
    </source>
</evidence>
<protein>
    <recommendedName>
        <fullName evidence="9">Cytochrome c oxidase assembly protein</fullName>
    </recommendedName>
</protein>
<feature type="transmembrane region" description="Helical" evidence="6">
    <location>
        <begin position="81"/>
        <end position="102"/>
    </location>
</feature>
<dbReference type="Pfam" id="PF09678">
    <property type="entry name" value="Caa3_CtaG"/>
    <property type="match status" value="1"/>
</dbReference>
<dbReference type="GO" id="GO:0005886">
    <property type="term" value="C:plasma membrane"/>
    <property type="evidence" value="ECO:0007669"/>
    <property type="project" value="UniProtKB-SubCell"/>
</dbReference>
<proteinExistence type="predicted"/>
<dbReference type="EMBL" id="PYYB01000001">
    <property type="protein sequence ID" value="PTL58687.1"/>
    <property type="molecule type" value="Genomic_DNA"/>
</dbReference>